<organism evidence="1 2">
    <name type="scientific">Xylaria grammica</name>
    <dbReference type="NCBI Taxonomy" id="363999"/>
    <lineage>
        <taxon>Eukaryota</taxon>
        <taxon>Fungi</taxon>
        <taxon>Dikarya</taxon>
        <taxon>Ascomycota</taxon>
        <taxon>Pezizomycotina</taxon>
        <taxon>Sordariomycetes</taxon>
        <taxon>Xylariomycetidae</taxon>
        <taxon>Xylariales</taxon>
        <taxon>Xylariaceae</taxon>
        <taxon>Xylaria</taxon>
    </lineage>
</organism>
<dbReference type="EMBL" id="RYZI01000619">
    <property type="protein sequence ID" value="RWA04169.1"/>
    <property type="molecule type" value="Genomic_DNA"/>
</dbReference>
<name>A0A439CPU3_9PEZI</name>
<dbReference type="AlphaFoldDB" id="A0A439CPU3"/>
<keyword evidence="2" id="KW-1185">Reference proteome</keyword>
<evidence type="ECO:0000313" key="2">
    <source>
        <dbReference type="Proteomes" id="UP000286045"/>
    </source>
</evidence>
<evidence type="ECO:0000313" key="1">
    <source>
        <dbReference type="EMBL" id="RWA04169.1"/>
    </source>
</evidence>
<accession>A0A439CPU3</accession>
<gene>
    <name evidence="1" type="ORF">EKO27_g10940</name>
</gene>
<proteinExistence type="predicted"/>
<sequence>MEEAIVIPEDEYDNHEVGIKVKRDKFAEVVNEEQPKQEDIEVPVNSALVIVASNKQLNDAAKKIFEALQQLDPNKNHLVIRAAPLLA</sequence>
<comment type="caution">
    <text evidence="1">The sequence shown here is derived from an EMBL/GenBank/DDBJ whole genome shotgun (WGS) entry which is preliminary data.</text>
</comment>
<reference evidence="1 2" key="1">
    <citation type="submission" date="2018-12" db="EMBL/GenBank/DDBJ databases">
        <title>Draft genome sequence of Xylaria grammica IHI A82.</title>
        <authorList>
            <person name="Buettner E."/>
            <person name="Kellner H."/>
        </authorList>
    </citation>
    <scope>NUCLEOTIDE SEQUENCE [LARGE SCALE GENOMIC DNA]</scope>
    <source>
        <strain evidence="1 2">IHI A82</strain>
    </source>
</reference>
<dbReference type="Proteomes" id="UP000286045">
    <property type="component" value="Unassembled WGS sequence"/>
</dbReference>
<protein>
    <submittedName>
        <fullName evidence="1">Uncharacterized protein</fullName>
    </submittedName>
</protein>